<dbReference type="NCBIfam" id="TIGR00412">
    <property type="entry name" value="redox_disulf_2"/>
    <property type="match status" value="1"/>
</dbReference>
<keyword evidence="2" id="KW-0676">Redox-active center</keyword>
<dbReference type="OrthoDB" id="9800630at2"/>
<organism evidence="4 5">
    <name type="scientific">Alkalibacter saccharofermentans DSM 14828</name>
    <dbReference type="NCBI Taxonomy" id="1120975"/>
    <lineage>
        <taxon>Bacteria</taxon>
        <taxon>Bacillati</taxon>
        <taxon>Bacillota</taxon>
        <taxon>Clostridia</taxon>
        <taxon>Eubacteriales</taxon>
        <taxon>Eubacteriaceae</taxon>
        <taxon>Alkalibacter</taxon>
    </lineage>
</organism>
<dbReference type="InterPro" id="IPR012336">
    <property type="entry name" value="Thioredoxin-like_fold"/>
</dbReference>
<name>A0A1M4UQR0_9FIRM</name>
<evidence type="ECO:0000256" key="1">
    <source>
        <dbReference type="PIRSR" id="PIRSR037031-50"/>
    </source>
</evidence>
<protein>
    <submittedName>
        <fullName evidence="4">Small redox-active disulfide protein 2</fullName>
    </submittedName>
</protein>
<feature type="active site" description="Nucleophile" evidence="1">
    <location>
        <position position="13"/>
    </location>
</feature>
<dbReference type="Gene3D" id="3.40.30.10">
    <property type="entry name" value="Glutaredoxin"/>
    <property type="match status" value="1"/>
</dbReference>
<feature type="domain" description="Thioredoxin-like fold" evidence="3">
    <location>
        <begin position="1"/>
        <end position="74"/>
    </location>
</feature>
<dbReference type="RefSeq" id="WP_073269795.1">
    <property type="nucleotide sequence ID" value="NZ_FQTU01000004.1"/>
</dbReference>
<evidence type="ECO:0000313" key="5">
    <source>
        <dbReference type="Proteomes" id="UP000184251"/>
    </source>
</evidence>
<dbReference type="STRING" id="1120975.SAMN02746064_00796"/>
<sequence>MEIKVLGTGCKKCKTLEENVKKALEAANIEASIEKVEDLKDIMEYGVMNTPALVINGEVKSTGKVLKPAEIQKLF</sequence>
<dbReference type="PANTHER" id="PTHR36450">
    <property type="entry name" value="THIOREDOXIN"/>
    <property type="match status" value="1"/>
</dbReference>
<dbReference type="Pfam" id="PF13192">
    <property type="entry name" value="Thioredoxin_3"/>
    <property type="match status" value="1"/>
</dbReference>
<accession>A0A1M4UQR0</accession>
<feature type="disulfide bond" description="Redox-active" evidence="2">
    <location>
        <begin position="10"/>
        <end position="13"/>
    </location>
</feature>
<gene>
    <name evidence="4" type="ORF">SAMN02746064_00796</name>
</gene>
<feature type="active site" description="Nucleophile" evidence="1">
    <location>
        <position position="10"/>
    </location>
</feature>
<dbReference type="PANTHER" id="PTHR36450:SF1">
    <property type="entry name" value="THIOREDOXIN"/>
    <property type="match status" value="1"/>
</dbReference>
<evidence type="ECO:0000259" key="3">
    <source>
        <dbReference type="Pfam" id="PF13192"/>
    </source>
</evidence>
<proteinExistence type="predicted"/>
<reference evidence="4 5" key="1">
    <citation type="submission" date="2016-11" db="EMBL/GenBank/DDBJ databases">
        <authorList>
            <person name="Jaros S."/>
            <person name="Januszkiewicz K."/>
            <person name="Wedrychowicz H."/>
        </authorList>
    </citation>
    <scope>NUCLEOTIDE SEQUENCE [LARGE SCALE GENOMIC DNA]</scope>
    <source>
        <strain evidence="4 5">DSM 14828</strain>
    </source>
</reference>
<keyword evidence="2" id="KW-1015">Disulfide bond</keyword>
<keyword evidence="5" id="KW-1185">Reference proteome</keyword>
<dbReference type="SUPFAM" id="SSF52833">
    <property type="entry name" value="Thioredoxin-like"/>
    <property type="match status" value="1"/>
</dbReference>
<dbReference type="InterPro" id="IPR036249">
    <property type="entry name" value="Thioredoxin-like_sf"/>
</dbReference>
<dbReference type="Proteomes" id="UP000184251">
    <property type="component" value="Unassembled WGS sequence"/>
</dbReference>
<evidence type="ECO:0000256" key="2">
    <source>
        <dbReference type="PIRSR" id="PIRSR037031-51"/>
    </source>
</evidence>
<dbReference type="PIRSF" id="PIRSF037031">
    <property type="entry name" value="Redox_disulphide_2"/>
    <property type="match status" value="1"/>
</dbReference>
<dbReference type="EMBL" id="FQTU01000004">
    <property type="protein sequence ID" value="SHE59082.1"/>
    <property type="molecule type" value="Genomic_DNA"/>
</dbReference>
<dbReference type="InterPro" id="IPR005243">
    <property type="entry name" value="THIRX-like_proc"/>
</dbReference>
<dbReference type="AlphaFoldDB" id="A0A1M4UQR0"/>
<evidence type="ECO:0000313" key="4">
    <source>
        <dbReference type="EMBL" id="SHE59082.1"/>
    </source>
</evidence>